<keyword evidence="6" id="KW-1185">Reference proteome</keyword>
<dbReference type="InterPro" id="IPR000504">
    <property type="entry name" value="RRM_dom"/>
</dbReference>
<proteinExistence type="predicted"/>
<dbReference type="FunFam" id="3.30.70.330:FF:000442">
    <property type="entry name" value="Multiple RNA-binding domain-containing protein 1"/>
    <property type="match status" value="1"/>
</dbReference>
<dbReference type="InterPro" id="IPR035979">
    <property type="entry name" value="RBD_domain_sf"/>
</dbReference>
<accession>A0AAW1QIA4</accession>
<dbReference type="Proteomes" id="UP001438707">
    <property type="component" value="Unassembled WGS sequence"/>
</dbReference>
<dbReference type="SUPFAM" id="SSF54928">
    <property type="entry name" value="RNA-binding domain, RBD"/>
    <property type="match status" value="4"/>
</dbReference>
<feature type="compositionally biased region" description="Polar residues" evidence="3">
    <location>
        <begin position="94"/>
        <end position="109"/>
    </location>
</feature>
<dbReference type="InterPro" id="IPR034423">
    <property type="entry name" value="RBM19_RRM5"/>
</dbReference>
<evidence type="ECO:0000256" key="2">
    <source>
        <dbReference type="PROSITE-ProRule" id="PRU00176"/>
    </source>
</evidence>
<dbReference type="CDD" id="cd12320">
    <property type="entry name" value="RRM6_RBM19_RRM5_MRD1"/>
    <property type="match status" value="1"/>
</dbReference>
<feature type="region of interest" description="Disordered" evidence="3">
    <location>
        <begin position="615"/>
        <end position="636"/>
    </location>
</feature>
<protein>
    <recommendedName>
        <fullName evidence="4">RRM domain-containing protein</fullName>
    </recommendedName>
</protein>
<dbReference type="SMART" id="SM00360">
    <property type="entry name" value="RRM"/>
    <property type="match status" value="5"/>
</dbReference>
<feature type="domain" description="RRM" evidence="4">
    <location>
        <begin position="327"/>
        <end position="405"/>
    </location>
</feature>
<evidence type="ECO:0000313" key="5">
    <source>
        <dbReference type="EMBL" id="KAK9821042.1"/>
    </source>
</evidence>
<feature type="domain" description="RRM" evidence="4">
    <location>
        <begin position="530"/>
        <end position="602"/>
    </location>
</feature>
<evidence type="ECO:0000259" key="4">
    <source>
        <dbReference type="PROSITE" id="PS50102"/>
    </source>
</evidence>
<feature type="region of interest" description="Disordered" evidence="3">
    <location>
        <begin position="162"/>
        <end position="207"/>
    </location>
</feature>
<gene>
    <name evidence="5" type="ORF">WJX74_005033</name>
</gene>
<feature type="domain" description="RRM" evidence="4">
    <location>
        <begin position="753"/>
        <end position="830"/>
    </location>
</feature>
<dbReference type="AlphaFoldDB" id="A0AAW1QIA4"/>
<dbReference type="CDD" id="cd12318">
    <property type="entry name" value="RRM5_RBM19_like"/>
    <property type="match status" value="1"/>
</dbReference>
<feature type="region of interest" description="Disordered" evidence="3">
    <location>
        <begin position="249"/>
        <end position="322"/>
    </location>
</feature>
<evidence type="ECO:0000313" key="6">
    <source>
        <dbReference type="Proteomes" id="UP001438707"/>
    </source>
</evidence>
<dbReference type="EMBL" id="JALJOS010000041">
    <property type="protein sequence ID" value="KAK9821042.1"/>
    <property type="molecule type" value="Genomic_DNA"/>
</dbReference>
<keyword evidence="1 2" id="KW-0694">RNA-binding</keyword>
<dbReference type="PROSITE" id="PS50102">
    <property type="entry name" value="RRM"/>
    <property type="match status" value="5"/>
</dbReference>
<organism evidence="5 6">
    <name type="scientific">Apatococcus lobatus</name>
    <dbReference type="NCBI Taxonomy" id="904363"/>
    <lineage>
        <taxon>Eukaryota</taxon>
        <taxon>Viridiplantae</taxon>
        <taxon>Chlorophyta</taxon>
        <taxon>core chlorophytes</taxon>
        <taxon>Trebouxiophyceae</taxon>
        <taxon>Chlorellales</taxon>
        <taxon>Chlorellaceae</taxon>
        <taxon>Apatococcus</taxon>
    </lineage>
</organism>
<feature type="region of interest" description="Disordered" evidence="3">
    <location>
        <begin position="88"/>
        <end position="137"/>
    </location>
</feature>
<feature type="region of interest" description="Disordered" evidence="3">
    <location>
        <begin position="410"/>
        <end position="441"/>
    </location>
</feature>
<sequence length="850" mass="91695">MSSRICVKNLPKHCTDQSLRKHFGDRGDVTDAKVIHAKDGTSRQFGFVGYRTPQQAQDAVDYYNRTYFDAARLSVEFAEKVGAGGLSRPWSKYSKGSSAHDAQNPSRVLSSRVEAAPATKRKRAGESDARDETDDPQLAEFLQIMQPRRKTAMWANDDLMAPLAPANQGTRPAKQAKHARPDVAHHGHGADTVDDVGGDGSSSGDDSLLFEESVAHQQHAADDQGASDDGIVDNEEMDDLAYLKSRMKQRIAEDDGDPAEDTGLPESRLEASESDGRGAEIANVDGDVPATDASDEEVETDAHRRQSNRQASTTEPEGEEEGLRAAGRLFLRNLPYAATEADLAELMGEYGQLAEVHLVMDRVSKKSKGIALVTFEEAQPAEAAQAALDGSFFQGRLLHVLPARPPPAVVTPAPQAEEKQEGGKTAQGFKGEKEAKQRSQAGNRAAWNTLFMRADTVAEAIAAHLGMPKAQLLDREAADLPVRMALGEAHVINLTKQSLGAAGVSVEALEQAADKSGKGASKGSVSRSGTALIIKNLPYSADEKELQELFSSCGTVKRLVLPPTKTLAIVEFREAGEARSAFRGLAYKRFHHVPIYLEWAPSNIFTAPAPLKDQAGASAGEDAVEDAEQQEAAPRTDEAAAESCTLYIKNLAFATAEEGLQSLCDPVVSAAGGSVRSVKVARHRGPNGKLLSAGFGFVECSSEQAARAALKRLQGSILDGHKLSMQLSMRKVEGNKVAAKGQQKKAVGKEPSTKLVVRNVAFEATRKDIQQLFGPFGQLRSCRLPRKFDGNHRGFAFVDFVTKQEARNSMEAVAGTHLYGRRLVVEWAEPDETLDELRVKTAAKFQDKSA</sequence>
<feature type="compositionally biased region" description="Basic and acidic residues" evidence="3">
    <location>
        <begin position="267"/>
        <end position="278"/>
    </location>
</feature>
<feature type="domain" description="RRM" evidence="4">
    <location>
        <begin position="3"/>
        <end position="80"/>
    </location>
</feature>
<dbReference type="CDD" id="cd12317">
    <property type="entry name" value="RRM4_RBM19_RRM3_MRD1"/>
    <property type="match status" value="1"/>
</dbReference>
<dbReference type="Pfam" id="PF00076">
    <property type="entry name" value="RRM_1"/>
    <property type="match status" value="5"/>
</dbReference>
<dbReference type="Gene3D" id="3.30.70.330">
    <property type="match status" value="5"/>
</dbReference>
<feature type="compositionally biased region" description="Basic and acidic residues" evidence="3">
    <location>
        <begin position="179"/>
        <end position="191"/>
    </location>
</feature>
<feature type="domain" description="RRM" evidence="4">
    <location>
        <begin position="644"/>
        <end position="730"/>
    </location>
</feature>
<reference evidence="5 6" key="1">
    <citation type="journal article" date="2024" name="Nat. Commun.">
        <title>Phylogenomics reveals the evolutionary origins of lichenization in chlorophyte algae.</title>
        <authorList>
            <person name="Puginier C."/>
            <person name="Libourel C."/>
            <person name="Otte J."/>
            <person name="Skaloud P."/>
            <person name="Haon M."/>
            <person name="Grisel S."/>
            <person name="Petersen M."/>
            <person name="Berrin J.G."/>
            <person name="Delaux P.M."/>
            <person name="Dal Grande F."/>
            <person name="Keller J."/>
        </authorList>
    </citation>
    <scope>NUCLEOTIDE SEQUENCE [LARGE SCALE GENOMIC DNA]</scope>
    <source>
        <strain evidence="5 6">SAG 2145</strain>
    </source>
</reference>
<dbReference type="CDD" id="cd12565">
    <property type="entry name" value="RRM1_MRD1"/>
    <property type="match status" value="1"/>
</dbReference>
<dbReference type="PANTHER" id="PTHR10352">
    <property type="entry name" value="EUKARYOTIC TRANSLATION INITIATION FACTOR 3 SUBUNIT G"/>
    <property type="match status" value="1"/>
</dbReference>
<name>A0AAW1QIA4_9CHLO</name>
<evidence type="ECO:0000256" key="1">
    <source>
        <dbReference type="ARBA" id="ARBA00022884"/>
    </source>
</evidence>
<dbReference type="GO" id="GO:0003723">
    <property type="term" value="F:RNA binding"/>
    <property type="evidence" value="ECO:0007669"/>
    <property type="project" value="UniProtKB-UniRule"/>
</dbReference>
<comment type="caution">
    <text evidence="5">The sequence shown here is derived from an EMBL/GenBank/DDBJ whole genome shotgun (WGS) entry which is preliminary data.</text>
</comment>
<dbReference type="InterPro" id="IPR012677">
    <property type="entry name" value="Nucleotide-bd_a/b_plait_sf"/>
</dbReference>
<evidence type="ECO:0000256" key="3">
    <source>
        <dbReference type="SAM" id="MobiDB-lite"/>
    </source>
</evidence>